<dbReference type="EMBL" id="KL648676">
    <property type="protein sequence ID" value="KEY66010.1"/>
    <property type="molecule type" value="Genomic_DNA"/>
</dbReference>
<dbReference type="OrthoDB" id="3509362at2759"/>
<dbReference type="Proteomes" id="UP000028045">
    <property type="component" value="Unassembled WGS sequence"/>
</dbReference>
<dbReference type="GO" id="GO:0008270">
    <property type="term" value="F:zinc ion binding"/>
    <property type="evidence" value="ECO:0007669"/>
    <property type="project" value="InterPro"/>
</dbReference>
<reference evidence="3 4" key="1">
    <citation type="journal article" date="2014" name="BMC Genomics">
        <title>Comparative genome sequencing reveals chemotype-specific gene clusters in the toxigenic black mold Stachybotrys.</title>
        <authorList>
            <person name="Semeiks J."/>
            <person name="Borek D."/>
            <person name="Otwinowski Z."/>
            <person name="Grishin N.V."/>
        </authorList>
    </citation>
    <scope>NUCLEOTIDE SEQUENCE [LARGE SCALE GENOMIC DNA]</scope>
    <source>
        <strain evidence="4">CBS 109288 / IBT 7711</strain>
    </source>
</reference>
<protein>
    <recommendedName>
        <fullName evidence="2">Zn(2)-C6 fungal-type domain-containing protein</fullName>
    </recommendedName>
</protein>
<dbReference type="PANTHER" id="PTHR38111">
    <property type="entry name" value="ZN(2)-C6 FUNGAL-TYPE DOMAIN-CONTAINING PROTEIN-RELATED"/>
    <property type="match status" value="1"/>
</dbReference>
<dbReference type="SMART" id="SM00066">
    <property type="entry name" value="GAL4"/>
    <property type="match status" value="1"/>
</dbReference>
<feature type="domain" description="Zn(2)-C6 fungal-type" evidence="2">
    <location>
        <begin position="9"/>
        <end position="38"/>
    </location>
</feature>
<keyword evidence="4" id="KW-1185">Reference proteome</keyword>
<dbReference type="GO" id="GO:0000981">
    <property type="term" value="F:DNA-binding transcription factor activity, RNA polymerase II-specific"/>
    <property type="evidence" value="ECO:0007669"/>
    <property type="project" value="InterPro"/>
</dbReference>
<dbReference type="PROSITE" id="PS50048">
    <property type="entry name" value="ZN2_CY6_FUNGAL_2"/>
    <property type="match status" value="1"/>
</dbReference>
<dbReference type="InterPro" id="IPR053178">
    <property type="entry name" value="Osmoadaptation_assoc"/>
</dbReference>
<keyword evidence="1" id="KW-0539">Nucleus</keyword>
<dbReference type="PANTHER" id="PTHR38111:SF11">
    <property type="entry name" value="TRANSCRIPTION FACTOR DOMAIN-CONTAINING PROTEIN-RELATED"/>
    <property type="match status" value="1"/>
</dbReference>
<dbReference type="InterPro" id="IPR036864">
    <property type="entry name" value="Zn2-C6_fun-type_DNA-bd_sf"/>
</dbReference>
<dbReference type="InterPro" id="IPR001138">
    <property type="entry name" value="Zn2Cys6_DnaBD"/>
</dbReference>
<dbReference type="SUPFAM" id="SSF57701">
    <property type="entry name" value="Zn2/Cys6 DNA-binding domain"/>
    <property type="match status" value="1"/>
</dbReference>
<evidence type="ECO:0000313" key="3">
    <source>
        <dbReference type="EMBL" id="KEY66010.1"/>
    </source>
</evidence>
<organism evidence="3 4">
    <name type="scientific">Stachybotrys chartarum (strain CBS 109288 / IBT 7711)</name>
    <name type="common">Toxic black mold</name>
    <name type="synonym">Stilbospora chartarum</name>
    <dbReference type="NCBI Taxonomy" id="1280523"/>
    <lineage>
        <taxon>Eukaryota</taxon>
        <taxon>Fungi</taxon>
        <taxon>Dikarya</taxon>
        <taxon>Ascomycota</taxon>
        <taxon>Pezizomycotina</taxon>
        <taxon>Sordariomycetes</taxon>
        <taxon>Hypocreomycetidae</taxon>
        <taxon>Hypocreales</taxon>
        <taxon>Stachybotryaceae</taxon>
        <taxon>Stachybotrys</taxon>
    </lineage>
</organism>
<evidence type="ECO:0000259" key="2">
    <source>
        <dbReference type="PROSITE" id="PS50048"/>
    </source>
</evidence>
<accession>A0A084AL31</accession>
<proteinExistence type="predicted"/>
<name>A0A084AL31_STACB</name>
<evidence type="ECO:0000313" key="4">
    <source>
        <dbReference type="Proteomes" id="UP000028045"/>
    </source>
</evidence>
<evidence type="ECO:0000256" key="1">
    <source>
        <dbReference type="ARBA" id="ARBA00023242"/>
    </source>
</evidence>
<gene>
    <name evidence="3" type="ORF">S7711_06918</name>
</gene>
<dbReference type="PROSITE" id="PS00463">
    <property type="entry name" value="ZN2_CY6_FUNGAL_1"/>
    <property type="match status" value="1"/>
</dbReference>
<dbReference type="AlphaFoldDB" id="A0A084AL31"/>
<dbReference type="Pfam" id="PF00172">
    <property type="entry name" value="Zn_clus"/>
    <property type="match status" value="1"/>
</dbReference>
<dbReference type="CDD" id="cd00067">
    <property type="entry name" value="GAL4"/>
    <property type="match status" value="1"/>
</dbReference>
<dbReference type="Gene3D" id="4.10.240.10">
    <property type="entry name" value="Zn(2)-C6 fungal-type DNA-binding domain"/>
    <property type="match status" value="1"/>
</dbReference>
<dbReference type="HOGENOM" id="CLU_019524_2_1_1"/>
<sequence>MPGVPKSLGCNTCRRQKKGCDLAKPACGRCTRLGIHCTGVGVKRYKFQTVDTPTPPPSNESTHVVAGWVHILGIHDIRYDVRTFGGTYLQELPRRMGSSRAMDASISALVASYNAVHLKTSKVEALARYGDALASLRRGLHDSQPIASKIYTIYNIYVCQEWVDRKQKHMEKHREMLAMLLREAVYQNKLSEIPPSYIYGLCQFIVYESMMNARVKLEGWFWEAIRTAAPLRPQQFREGAFTSTDTMTHAEMSVYLREPKRYLYQLQRIYSRLQLEKPMLQRSLRQLAGDPSLATATIYNRYQLGYAVLLAVGSVLNRVLRVFAPSSELVIESHDFTDEAILLARQCTIHRPFGTAFVPEFFKAVWATSYDRHRCDELETLILEYQQDFPGTDYMAEARWAMDNFDTMEMSQTVVIPSEADEHSMEKLAANGGCTIL</sequence>